<evidence type="ECO:0000313" key="3">
    <source>
        <dbReference type="WBParaSite" id="ALUE_0000746501-mRNA-1"/>
    </source>
</evidence>
<name>A0A9J2PBY6_ASCLU</name>
<dbReference type="PROSITE" id="PS51257">
    <property type="entry name" value="PROKAR_LIPOPROTEIN"/>
    <property type="match status" value="1"/>
</dbReference>
<sequence length="126" mass="14207">MLGCKTSFQITEMASALAFFGFFGCIVMFSYASVLNIPKDPRPEISDVRSMDEAMQKAYAQRYRLFLENLLSEAALENRLSAGDVYAASRPLDKRAQTFVRFGKRAQTFVRFGRDASTHPTEATQM</sequence>
<reference evidence="3" key="1">
    <citation type="submission" date="2023-03" db="UniProtKB">
        <authorList>
            <consortium name="WormBaseParasite"/>
        </authorList>
    </citation>
    <scope>IDENTIFICATION</scope>
</reference>
<dbReference type="WBParaSite" id="ALUE_0000746501-mRNA-1">
    <property type="protein sequence ID" value="ALUE_0000746501-mRNA-1"/>
    <property type="gene ID" value="ALUE_0000746501"/>
</dbReference>
<evidence type="ECO:0000313" key="2">
    <source>
        <dbReference type="Proteomes" id="UP000036681"/>
    </source>
</evidence>
<keyword evidence="2" id="KW-1185">Reference proteome</keyword>
<feature type="transmembrane region" description="Helical" evidence="1">
    <location>
        <begin position="16"/>
        <end position="37"/>
    </location>
</feature>
<protein>
    <submittedName>
        <fullName evidence="3">Uncharacterized protein</fullName>
    </submittedName>
</protein>
<dbReference type="AlphaFoldDB" id="A0A9J2PBY6"/>
<evidence type="ECO:0000256" key="1">
    <source>
        <dbReference type="SAM" id="Phobius"/>
    </source>
</evidence>
<accession>A0A9J2PBY6</accession>
<organism evidence="2 3">
    <name type="scientific">Ascaris lumbricoides</name>
    <name type="common">Giant roundworm</name>
    <dbReference type="NCBI Taxonomy" id="6252"/>
    <lineage>
        <taxon>Eukaryota</taxon>
        <taxon>Metazoa</taxon>
        <taxon>Ecdysozoa</taxon>
        <taxon>Nematoda</taxon>
        <taxon>Chromadorea</taxon>
        <taxon>Rhabditida</taxon>
        <taxon>Spirurina</taxon>
        <taxon>Ascaridomorpha</taxon>
        <taxon>Ascaridoidea</taxon>
        <taxon>Ascarididae</taxon>
        <taxon>Ascaris</taxon>
    </lineage>
</organism>
<proteinExistence type="predicted"/>
<keyword evidence="1" id="KW-1133">Transmembrane helix</keyword>
<dbReference type="Proteomes" id="UP000036681">
    <property type="component" value="Unplaced"/>
</dbReference>
<keyword evidence="1" id="KW-0472">Membrane</keyword>
<keyword evidence="1" id="KW-0812">Transmembrane</keyword>